<reference evidence="2" key="2">
    <citation type="submission" date="2004-02" db="EMBL/GenBank/DDBJ databases">
        <authorList>
            <consortium name="Genoscope"/>
            <consortium name="Whitehead Institute Centre for Genome Research"/>
        </authorList>
    </citation>
    <scope>NUCLEOTIDE SEQUENCE</scope>
</reference>
<dbReference type="EMBL" id="CAAE01007875">
    <property type="protein sequence ID" value="CAF90912.1"/>
    <property type="molecule type" value="Genomic_DNA"/>
</dbReference>
<evidence type="ECO:0000313" key="2">
    <source>
        <dbReference type="EMBL" id="CAF90912.1"/>
    </source>
</evidence>
<dbReference type="OrthoDB" id="295078at2759"/>
<name>Q4T870_TETNG</name>
<dbReference type="PANTHER" id="PTHR47728:SF1">
    <property type="entry name" value="RAB GTPASE ACTIVATING PROTEIN 1 LIKE"/>
    <property type="match status" value="1"/>
</dbReference>
<dbReference type="KEGG" id="tng:GSTEN00005373G001"/>
<dbReference type="PANTHER" id="PTHR47728">
    <property type="entry name" value="RAB GTPASE-ACTIVATING PROTEIN 1-LIKE"/>
    <property type="match status" value="1"/>
</dbReference>
<sequence>MMQEVSIMVAYDAHVVDRPGEEDALARLVARSRPLRTPRPVEATMRLEQENDDLAHELVTSKIALRNDLDQLKEVFRRELEKAELEIKKTAAIITEYKQICSQLSTRLEKQQAATKEELDAVRVRPGLRL</sequence>
<comment type="caution">
    <text evidence="2">The sequence shown here is derived from an EMBL/GenBank/DDBJ whole genome shotgun (WGS) entry which is preliminary data.</text>
</comment>
<reference evidence="2" key="1">
    <citation type="journal article" date="2004" name="Nature">
        <title>Genome duplication in the teleost fish Tetraodon nigroviridis reveals the early vertebrate proto-karyotype.</title>
        <authorList>
            <person name="Jaillon O."/>
            <person name="Aury J.-M."/>
            <person name="Brunet F."/>
            <person name="Petit J.-L."/>
            <person name="Stange-Thomann N."/>
            <person name="Mauceli E."/>
            <person name="Bouneau L."/>
            <person name="Fischer C."/>
            <person name="Ozouf-Costaz C."/>
            <person name="Bernot A."/>
            <person name="Nicaud S."/>
            <person name="Jaffe D."/>
            <person name="Fisher S."/>
            <person name="Lutfalla G."/>
            <person name="Dossat C."/>
            <person name="Segurens B."/>
            <person name="Dasilva C."/>
            <person name="Salanoubat M."/>
            <person name="Levy M."/>
            <person name="Boudet N."/>
            <person name="Castellano S."/>
            <person name="Anthouard V."/>
            <person name="Jubin C."/>
            <person name="Castelli V."/>
            <person name="Katinka M."/>
            <person name="Vacherie B."/>
            <person name="Biemont C."/>
            <person name="Skalli Z."/>
            <person name="Cattolico L."/>
            <person name="Poulain J."/>
            <person name="De Berardinis V."/>
            <person name="Cruaud C."/>
            <person name="Duprat S."/>
            <person name="Brottier P."/>
            <person name="Coutanceau J.-P."/>
            <person name="Gouzy J."/>
            <person name="Parra G."/>
            <person name="Lardier G."/>
            <person name="Chapple C."/>
            <person name="McKernan K.J."/>
            <person name="McEwan P."/>
            <person name="Bosak S."/>
            <person name="Kellis M."/>
            <person name="Volff J.-N."/>
            <person name="Guigo R."/>
            <person name="Zody M.C."/>
            <person name="Mesirov J."/>
            <person name="Lindblad-Toh K."/>
            <person name="Birren B."/>
            <person name="Nusbaum C."/>
            <person name="Kahn D."/>
            <person name="Robinson-Rechavi M."/>
            <person name="Laudet V."/>
            <person name="Schachter V."/>
            <person name="Quetier F."/>
            <person name="Saurin W."/>
            <person name="Scarpelli C."/>
            <person name="Wincker P."/>
            <person name="Lander E.S."/>
            <person name="Weissenbach J."/>
            <person name="Roest Crollius H."/>
        </authorList>
    </citation>
    <scope>NUCLEOTIDE SEQUENCE [LARGE SCALE GENOMIC DNA]</scope>
</reference>
<proteinExistence type="predicted"/>
<evidence type="ECO:0000256" key="1">
    <source>
        <dbReference type="SAM" id="Coils"/>
    </source>
</evidence>
<dbReference type="AlphaFoldDB" id="Q4T870"/>
<feature type="coiled-coil region" evidence="1">
    <location>
        <begin position="66"/>
        <end position="100"/>
    </location>
</feature>
<keyword evidence="1" id="KW-0175">Coiled coil</keyword>
<gene>
    <name evidence="2" type="ORF">GSTENG00005373001</name>
</gene>
<protein>
    <submittedName>
        <fullName evidence="2">(spotted green pufferfish) hypothetical protein</fullName>
    </submittedName>
</protein>
<organism evidence="2">
    <name type="scientific">Tetraodon nigroviridis</name>
    <name type="common">Spotted green pufferfish</name>
    <name type="synonym">Chelonodon nigroviridis</name>
    <dbReference type="NCBI Taxonomy" id="99883"/>
    <lineage>
        <taxon>Eukaryota</taxon>
        <taxon>Metazoa</taxon>
        <taxon>Chordata</taxon>
        <taxon>Craniata</taxon>
        <taxon>Vertebrata</taxon>
        <taxon>Euteleostomi</taxon>
        <taxon>Actinopterygii</taxon>
        <taxon>Neopterygii</taxon>
        <taxon>Teleostei</taxon>
        <taxon>Neoteleostei</taxon>
        <taxon>Acanthomorphata</taxon>
        <taxon>Eupercaria</taxon>
        <taxon>Tetraodontiformes</taxon>
        <taxon>Tetradontoidea</taxon>
        <taxon>Tetraodontidae</taxon>
        <taxon>Tetraodon</taxon>
    </lineage>
</organism>
<accession>Q4T870</accession>